<reference evidence="4 5" key="1">
    <citation type="submission" date="2018-05" db="EMBL/GenBank/DDBJ databases">
        <title>The Hungate 1000. A catalogue of reference genomes from the rumen microbiome.</title>
        <authorList>
            <person name="Kelly W."/>
        </authorList>
    </citation>
    <scope>NUCLEOTIDE SEQUENCE [LARGE SCALE GENOMIC DNA]</scope>
    <source>
        <strain evidence="4 5">NLAE-zl-C242</strain>
    </source>
</reference>
<accession>A0A2Y9BAU4</accession>
<dbReference type="PANTHER" id="PTHR43479:SF11">
    <property type="entry name" value="ACREF_ENVCD OPERON REPRESSOR-RELATED"/>
    <property type="match status" value="1"/>
</dbReference>
<dbReference type="InterPro" id="IPR001647">
    <property type="entry name" value="HTH_TetR"/>
</dbReference>
<proteinExistence type="predicted"/>
<evidence type="ECO:0000313" key="4">
    <source>
        <dbReference type="EMBL" id="PWJ31363.1"/>
    </source>
</evidence>
<dbReference type="Pfam" id="PF00440">
    <property type="entry name" value="TetR_N"/>
    <property type="match status" value="1"/>
</dbReference>
<dbReference type="AlphaFoldDB" id="A0A2Y9BAU4"/>
<dbReference type="EMBL" id="QGDL01000002">
    <property type="protein sequence ID" value="PWJ31363.1"/>
    <property type="molecule type" value="Genomic_DNA"/>
</dbReference>
<feature type="domain" description="HTH tetR-type" evidence="3">
    <location>
        <begin position="8"/>
        <end position="69"/>
    </location>
</feature>
<dbReference type="Gene3D" id="1.10.357.10">
    <property type="entry name" value="Tetracycline Repressor, domain 2"/>
    <property type="match status" value="1"/>
</dbReference>
<name>A0A2Y9BAU4_9FIRM</name>
<dbReference type="PROSITE" id="PS50977">
    <property type="entry name" value="HTH_TETR_2"/>
    <property type="match status" value="1"/>
</dbReference>
<dbReference type="RefSeq" id="WP_109730076.1">
    <property type="nucleotide sequence ID" value="NZ_BAAACK010000006.1"/>
</dbReference>
<dbReference type="SUPFAM" id="SSF46689">
    <property type="entry name" value="Homeodomain-like"/>
    <property type="match status" value="1"/>
</dbReference>
<feature type="DNA-binding region" description="H-T-H motif" evidence="2">
    <location>
        <begin position="32"/>
        <end position="51"/>
    </location>
</feature>
<comment type="caution">
    <text evidence="4">The sequence shown here is derived from an EMBL/GenBank/DDBJ whole genome shotgun (WGS) entry which is preliminary data.</text>
</comment>
<dbReference type="OrthoDB" id="9814200at2"/>
<evidence type="ECO:0000256" key="1">
    <source>
        <dbReference type="ARBA" id="ARBA00023125"/>
    </source>
</evidence>
<evidence type="ECO:0000256" key="2">
    <source>
        <dbReference type="PROSITE-ProRule" id="PRU00335"/>
    </source>
</evidence>
<keyword evidence="1 2" id="KW-0238">DNA-binding</keyword>
<sequence length="223" mass="25830">MARNKHPEETRNLIIDTAAQLFIERGYDHTSIQDIIDYLGGLSKGAIYHHFKSKEEIMTAVAEMLYSSSEAAMYRICSRTDLNGKEKLQELFVLSLSNPAQKDIFQAAPDMLKNPQLLITYFRDTVQQDAANMVYKVIEEGMKDGSIHTEYPRQLAEVMMLLGDIWLNPMVYHCGPEEMVEKVKFYGHLLKLLDLDIITEDMIRNIEEYARIYNNNENQKNKK</sequence>
<organism evidence="4 5">
    <name type="scientific">Faecalicatena orotica</name>
    <dbReference type="NCBI Taxonomy" id="1544"/>
    <lineage>
        <taxon>Bacteria</taxon>
        <taxon>Bacillati</taxon>
        <taxon>Bacillota</taxon>
        <taxon>Clostridia</taxon>
        <taxon>Lachnospirales</taxon>
        <taxon>Lachnospiraceae</taxon>
        <taxon>Faecalicatena</taxon>
    </lineage>
</organism>
<keyword evidence="5" id="KW-1185">Reference proteome</keyword>
<dbReference type="InterPro" id="IPR009057">
    <property type="entry name" value="Homeodomain-like_sf"/>
</dbReference>
<evidence type="ECO:0000259" key="3">
    <source>
        <dbReference type="PROSITE" id="PS50977"/>
    </source>
</evidence>
<gene>
    <name evidence="4" type="ORF">A8806_102219</name>
</gene>
<evidence type="ECO:0000313" key="5">
    <source>
        <dbReference type="Proteomes" id="UP000245845"/>
    </source>
</evidence>
<protein>
    <submittedName>
        <fullName evidence="4">TetR family transcriptional regulator</fullName>
    </submittedName>
</protein>
<dbReference type="GO" id="GO:0003677">
    <property type="term" value="F:DNA binding"/>
    <property type="evidence" value="ECO:0007669"/>
    <property type="project" value="UniProtKB-UniRule"/>
</dbReference>
<dbReference type="Proteomes" id="UP000245845">
    <property type="component" value="Unassembled WGS sequence"/>
</dbReference>
<dbReference type="PANTHER" id="PTHR43479">
    <property type="entry name" value="ACREF/ENVCD OPERON REPRESSOR-RELATED"/>
    <property type="match status" value="1"/>
</dbReference>
<dbReference type="InterPro" id="IPR050624">
    <property type="entry name" value="HTH-type_Tx_Regulator"/>
</dbReference>